<gene>
    <name evidence="9" type="ORF">GCM10009788_20120</name>
</gene>
<feature type="transmembrane region" description="Helical" evidence="7">
    <location>
        <begin position="284"/>
        <end position="310"/>
    </location>
</feature>
<dbReference type="InterPro" id="IPR035906">
    <property type="entry name" value="MetI-like_sf"/>
</dbReference>
<name>A0ABN2ACP5_9ACTN</name>
<dbReference type="InterPro" id="IPR045621">
    <property type="entry name" value="BPD_transp_1_N"/>
</dbReference>
<keyword evidence="3" id="KW-1003">Cell membrane</keyword>
<accession>A0ABN2ACP5</accession>
<evidence type="ECO:0000256" key="1">
    <source>
        <dbReference type="ARBA" id="ARBA00004651"/>
    </source>
</evidence>
<evidence type="ECO:0000313" key="10">
    <source>
        <dbReference type="Proteomes" id="UP001500842"/>
    </source>
</evidence>
<keyword evidence="6 7" id="KW-0472">Membrane</keyword>
<evidence type="ECO:0000256" key="4">
    <source>
        <dbReference type="ARBA" id="ARBA00022692"/>
    </source>
</evidence>
<feature type="transmembrane region" description="Helical" evidence="7">
    <location>
        <begin position="242"/>
        <end position="264"/>
    </location>
</feature>
<evidence type="ECO:0000313" key="9">
    <source>
        <dbReference type="EMBL" id="GAA1515773.1"/>
    </source>
</evidence>
<reference evidence="9 10" key="1">
    <citation type="journal article" date="2019" name="Int. J. Syst. Evol. Microbiol.">
        <title>The Global Catalogue of Microorganisms (GCM) 10K type strain sequencing project: providing services to taxonomists for standard genome sequencing and annotation.</title>
        <authorList>
            <consortium name="The Broad Institute Genomics Platform"/>
            <consortium name="The Broad Institute Genome Sequencing Center for Infectious Disease"/>
            <person name="Wu L."/>
            <person name="Ma J."/>
        </authorList>
    </citation>
    <scope>NUCLEOTIDE SEQUENCE [LARGE SCALE GENOMIC DNA]</scope>
    <source>
        <strain evidence="9 10">JCM 14942</strain>
    </source>
</reference>
<proteinExistence type="inferred from homology"/>
<evidence type="ECO:0000259" key="8">
    <source>
        <dbReference type="PROSITE" id="PS50928"/>
    </source>
</evidence>
<dbReference type="PANTHER" id="PTHR43163:SF6">
    <property type="entry name" value="DIPEPTIDE TRANSPORT SYSTEM PERMEASE PROTEIN DPPB-RELATED"/>
    <property type="match status" value="1"/>
</dbReference>
<dbReference type="Gene3D" id="1.10.3720.10">
    <property type="entry name" value="MetI-like"/>
    <property type="match status" value="1"/>
</dbReference>
<comment type="subcellular location">
    <subcellularLocation>
        <location evidence="1 7">Cell membrane</location>
        <topology evidence="1 7">Multi-pass membrane protein</topology>
    </subcellularLocation>
</comment>
<comment type="caution">
    <text evidence="9">The sequence shown here is derived from an EMBL/GenBank/DDBJ whole genome shotgun (WGS) entry which is preliminary data.</text>
</comment>
<evidence type="ECO:0000256" key="5">
    <source>
        <dbReference type="ARBA" id="ARBA00022989"/>
    </source>
</evidence>
<dbReference type="SUPFAM" id="SSF161098">
    <property type="entry name" value="MetI-like"/>
    <property type="match status" value="1"/>
</dbReference>
<evidence type="ECO:0000256" key="2">
    <source>
        <dbReference type="ARBA" id="ARBA00022448"/>
    </source>
</evidence>
<evidence type="ECO:0000256" key="6">
    <source>
        <dbReference type="ARBA" id="ARBA00023136"/>
    </source>
</evidence>
<keyword evidence="2 7" id="KW-0813">Transport</keyword>
<evidence type="ECO:0000256" key="3">
    <source>
        <dbReference type="ARBA" id="ARBA00022475"/>
    </source>
</evidence>
<feature type="transmembrane region" description="Helical" evidence="7">
    <location>
        <begin position="137"/>
        <end position="164"/>
    </location>
</feature>
<dbReference type="InterPro" id="IPR000515">
    <property type="entry name" value="MetI-like"/>
</dbReference>
<keyword evidence="4 7" id="KW-0812">Transmembrane</keyword>
<keyword evidence="5 7" id="KW-1133">Transmembrane helix</keyword>
<dbReference type="RefSeq" id="WP_344111949.1">
    <property type="nucleotide sequence ID" value="NZ_BAAAOR010000014.1"/>
</dbReference>
<feature type="transmembrane region" description="Helical" evidence="7">
    <location>
        <begin position="12"/>
        <end position="33"/>
    </location>
</feature>
<comment type="similarity">
    <text evidence="7">Belongs to the binding-protein-dependent transport system permease family.</text>
</comment>
<feature type="transmembrane region" description="Helical" evidence="7">
    <location>
        <begin position="184"/>
        <end position="203"/>
    </location>
</feature>
<protein>
    <submittedName>
        <fullName evidence="9">ABC transporter permease</fullName>
    </submittedName>
</protein>
<dbReference type="Pfam" id="PF19300">
    <property type="entry name" value="BPD_transp_1_N"/>
    <property type="match status" value="1"/>
</dbReference>
<dbReference type="EMBL" id="BAAAOR010000014">
    <property type="protein sequence ID" value="GAA1515773.1"/>
    <property type="molecule type" value="Genomic_DNA"/>
</dbReference>
<dbReference type="CDD" id="cd06261">
    <property type="entry name" value="TM_PBP2"/>
    <property type="match status" value="1"/>
</dbReference>
<feature type="transmembrane region" description="Helical" evidence="7">
    <location>
        <begin position="104"/>
        <end position="125"/>
    </location>
</feature>
<dbReference type="Proteomes" id="UP001500842">
    <property type="component" value="Unassembled WGS sequence"/>
</dbReference>
<sequence>MRFFALPFLGRLLHTLAVLFLVSVGTVLLLDLMPGDPAAVMLGESATPDRVAALREQLGLEDSFFERYTHWVNGLLHGDMGSSIVTGRPVFDDIIGRLQVTLELAVLATLLAIVVSVPAAVYCAFRTDRLFDRAWTTATSLFVSVPGFVAGVVLAYVLAVQLHALPLLGWVPLGDSLSGNLRTAALPVLALSLAEIAVFSRVLRADLISTLQEDFVVTAKAKGLHPAYILFRHALRPSTLPLMTLSGLSLARIIGGTVVIESIFSLPGLGQLVITSVTTSDVPVVQGVVITAAAAYVLVNALTDAAYTIVDPRTRVRVS</sequence>
<evidence type="ECO:0000256" key="7">
    <source>
        <dbReference type="RuleBase" id="RU363032"/>
    </source>
</evidence>
<dbReference type="Pfam" id="PF00528">
    <property type="entry name" value="BPD_transp_1"/>
    <property type="match status" value="1"/>
</dbReference>
<organism evidence="9 10">
    <name type="scientific">Nocardioides humi</name>
    <dbReference type="NCBI Taxonomy" id="449461"/>
    <lineage>
        <taxon>Bacteria</taxon>
        <taxon>Bacillati</taxon>
        <taxon>Actinomycetota</taxon>
        <taxon>Actinomycetes</taxon>
        <taxon>Propionibacteriales</taxon>
        <taxon>Nocardioidaceae</taxon>
        <taxon>Nocardioides</taxon>
    </lineage>
</organism>
<feature type="domain" description="ABC transmembrane type-1" evidence="8">
    <location>
        <begin position="98"/>
        <end position="307"/>
    </location>
</feature>
<dbReference type="PROSITE" id="PS50928">
    <property type="entry name" value="ABC_TM1"/>
    <property type="match status" value="1"/>
</dbReference>
<dbReference type="PANTHER" id="PTHR43163">
    <property type="entry name" value="DIPEPTIDE TRANSPORT SYSTEM PERMEASE PROTEIN DPPB-RELATED"/>
    <property type="match status" value="1"/>
</dbReference>
<keyword evidence="10" id="KW-1185">Reference proteome</keyword>